<evidence type="ECO:0000256" key="12">
    <source>
        <dbReference type="SAM" id="Phobius"/>
    </source>
</evidence>
<keyword evidence="10 11" id="KW-0407">Ion channel</keyword>
<keyword evidence="4 11" id="KW-0812">Transmembrane</keyword>
<keyword evidence="7 11" id="KW-0406">Ion transport</keyword>
<evidence type="ECO:0000256" key="10">
    <source>
        <dbReference type="ARBA" id="ARBA00023303"/>
    </source>
</evidence>
<evidence type="ECO:0000256" key="8">
    <source>
        <dbReference type="ARBA" id="ARBA00023136"/>
    </source>
</evidence>
<gene>
    <name evidence="13" type="ORF">CUNI_LOCUS4894</name>
</gene>
<dbReference type="OrthoDB" id="6238402at2759"/>
<evidence type="ECO:0000256" key="5">
    <source>
        <dbReference type="ARBA" id="ARBA00022989"/>
    </source>
</evidence>
<organism evidence="13 14">
    <name type="scientific">Candidula unifasciata</name>
    <dbReference type="NCBI Taxonomy" id="100452"/>
    <lineage>
        <taxon>Eukaryota</taxon>
        <taxon>Metazoa</taxon>
        <taxon>Spiralia</taxon>
        <taxon>Lophotrochozoa</taxon>
        <taxon>Mollusca</taxon>
        <taxon>Gastropoda</taxon>
        <taxon>Heterobranchia</taxon>
        <taxon>Euthyneura</taxon>
        <taxon>Panpulmonata</taxon>
        <taxon>Eupulmonata</taxon>
        <taxon>Stylommatophora</taxon>
        <taxon>Helicina</taxon>
        <taxon>Helicoidea</taxon>
        <taxon>Geomitridae</taxon>
        <taxon>Candidula</taxon>
    </lineage>
</organism>
<keyword evidence="14" id="KW-1185">Reference proteome</keyword>
<dbReference type="PANTHER" id="PTHR11690:SF248">
    <property type="entry name" value="PICKPOCKET 17, ISOFORM A"/>
    <property type="match status" value="1"/>
</dbReference>
<comment type="similarity">
    <text evidence="11">Belongs to the amiloride-sensitive sodium channel (TC 1.A.6) family.</text>
</comment>
<evidence type="ECO:0000256" key="4">
    <source>
        <dbReference type="ARBA" id="ARBA00022692"/>
    </source>
</evidence>
<proteinExistence type="inferred from homology"/>
<name>A0A8S3YYK7_9EUPU</name>
<dbReference type="GO" id="GO:0005886">
    <property type="term" value="C:plasma membrane"/>
    <property type="evidence" value="ECO:0007669"/>
    <property type="project" value="TreeGrafter"/>
</dbReference>
<evidence type="ECO:0000256" key="3">
    <source>
        <dbReference type="ARBA" id="ARBA00022461"/>
    </source>
</evidence>
<sequence length="129" mass="14494">MAGDESETQSLKKLYRDFGGSTTMHGINRVLTTTSKWKRLVWSVLFLFGVGFAAYQFVTTITDFYSYPVTTVVTLKHEVYAEFPGITICNLNRKRKSMISPELLEATSGFVEVTSVFVKVSLILSVSVY</sequence>
<accession>A0A8S3YYK7</accession>
<evidence type="ECO:0000313" key="13">
    <source>
        <dbReference type="EMBL" id="CAG5119336.1"/>
    </source>
</evidence>
<dbReference type="InterPro" id="IPR001873">
    <property type="entry name" value="ENaC"/>
</dbReference>
<comment type="subcellular location">
    <subcellularLocation>
        <location evidence="1">Membrane</location>
        <topology evidence="1">Multi-pass membrane protein</topology>
    </subcellularLocation>
</comment>
<dbReference type="AlphaFoldDB" id="A0A8S3YYK7"/>
<feature type="non-terminal residue" evidence="13">
    <location>
        <position position="129"/>
    </location>
</feature>
<keyword evidence="2 11" id="KW-0813">Transport</keyword>
<keyword evidence="8 12" id="KW-0472">Membrane</keyword>
<evidence type="ECO:0000256" key="9">
    <source>
        <dbReference type="ARBA" id="ARBA00023201"/>
    </source>
</evidence>
<dbReference type="EMBL" id="CAJHNH020000689">
    <property type="protein sequence ID" value="CAG5119336.1"/>
    <property type="molecule type" value="Genomic_DNA"/>
</dbReference>
<reference evidence="13" key="1">
    <citation type="submission" date="2021-04" db="EMBL/GenBank/DDBJ databases">
        <authorList>
            <consortium name="Molecular Ecology Group"/>
        </authorList>
    </citation>
    <scope>NUCLEOTIDE SEQUENCE</scope>
</reference>
<keyword evidence="6" id="KW-0915">Sodium</keyword>
<evidence type="ECO:0000256" key="7">
    <source>
        <dbReference type="ARBA" id="ARBA00023065"/>
    </source>
</evidence>
<evidence type="ECO:0000256" key="1">
    <source>
        <dbReference type="ARBA" id="ARBA00004141"/>
    </source>
</evidence>
<keyword evidence="5 12" id="KW-1133">Transmembrane helix</keyword>
<keyword evidence="3 11" id="KW-0894">Sodium channel</keyword>
<feature type="transmembrane region" description="Helical" evidence="12">
    <location>
        <begin position="40"/>
        <end position="58"/>
    </location>
</feature>
<comment type="caution">
    <text evidence="13">The sequence shown here is derived from an EMBL/GenBank/DDBJ whole genome shotgun (WGS) entry which is preliminary data.</text>
</comment>
<dbReference type="Proteomes" id="UP000678393">
    <property type="component" value="Unassembled WGS sequence"/>
</dbReference>
<evidence type="ECO:0000256" key="2">
    <source>
        <dbReference type="ARBA" id="ARBA00022448"/>
    </source>
</evidence>
<dbReference type="GO" id="GO:0015280">
    <property type="term" value="F:ligand-gated sodium channel activity"/>
    <property type="evidence" value="ECO:0007669"/>
    <property type="project" value="TreeGrafter"/>
</dbReference>
<dbReference type="Pfam" id="PF00858">
    <property type="entry name" value="ASC"/>
    <property type="match status" value="1"/>
</dbReference>
<keyword evidence="9 11" id="KW-0739">Sodium transport</keyword>
<evidence type="ECO:0000256" key="6">
    <source>
        <dbReference type="ARBA" id="ARBA00023053"/>
    </source>
</evidence>
<protein>
    <submittedName>
        <fullName evidence="13">Uncharacterized protein</fullName>
    </submittedName>
</protein>
<dbReference type="PANTHER" id="PTHR11690">
    <property type="entry name" value="AMILORIDE-SENSITIVE SODIUM CHANNEL-RELATED"/>
    <property type="match status" value="1"/>
</dbReference>
<evidence type="ECO:0000313" key="14">
    <source>
        <dbReference type="Proteomes" id="UP000678393"/>
    </source>
</evidence>
<evidence type="ECO:0000256" key="11">
    <source>
        <dbReference type="RuleBase" id="RU000679"/>
    </source>
</evidence>